<keyword evidence="1" id="KW-1133">Transmembrane helix</keyword>
<dbReference type="AlphaFoldDB" id="G8ZRT8"/>
<evidence type="ECO:0000256" key="1">
    <source>
        <dbReference type="SAM" id="Phobius"/>
    </source>
</evidence>
<reference evidence="2 3" key="1">
    <citation type="journal article" date="2011" name="Proc. Natl. Acad. Sci. U.S.A.">
        <title>Evolutionary erosion of yeast sex chromosomes by mating-type switching accidents.</title>
        <authorList>
            <person name="Gordon J.L."/>
            <person name="Armisen D."/>
            <person name="Proux-Wera E."/>
            <person name="Oheigeartaigh S.S."/>
            <person name="Byrne K.P."/>
            <person name="Wolfe K.H."/>
        </authorList>
    </citation>
    <scope>NUCLEOTIDE SEQUENCE [LARGE SCALE GENOMIC DNA]</scope>
    <source>
        <strain evidence="3">ATCC 10662 / CBS 1146 / NBRC 0425 / NCYC 2629 / NRRL Y-866</strain>
    </source>
</reference>
<dbReference type="FunCoup" id="G8ZRT8">
    <property type="interactions" value="7"/>
</dbReference>
<keyword evidence="3" id="KW-1185">Reference proteome</keyword>
<keyword evidence="1" id="KW-0812">Transmembrane</keyword>
<evidence type="ECO:0000313" key="3">
    <source>
        <dbReference type="Proteomes" id="UP000005627"/>
    </source>
</evidence>
<proteinExistence type="predicted"/>
<protein>
    <submittedName>
        <fullName evidence="2">Uncharacterized protein</fullName>
    </submittedName>
</protein>
<dbReference type="OrthoDB" id="4030176at2759"/>
<dbReference type="eggNOG" id="ENOG502SD2A">
    <property type="taxonomic scope" value="Eukaryota"/>
</dbReference>
<dbReference type="HOGENOM" id="CLU_206741_0_0_1"/>
<accession>G8ZRT8</accession>
<organism evidence="2 3">
    <name type="scientific">Torulaspora delbrueckii</name>
    <name type="common">Yeast</name>
    <name type="synonym">Candida colliculosa</name>
    <dbReference type="NCBI Taxonomy" id="4950"/>
    <lineage>
        <taxon>Eukaryota</taxon>
        <taxon>Fungi</taxon>
        <taxon>Dikarya</taxon>
        <taxon>Ascomycota</taxon>
        <taxon>Saccharomycotina</taxon>
        <taxon>Saccharomycetes</taxon>
        <taxon>Saccharomycetales</taxon>
        <taxon>Saccharomycetaceae</taxon>
        <taxon>Torulaspora</taxon>
    </lineage>
</organism>
<feature type="transmembrane region" description="Helical" evidence="1">
    <location>
        <begin position="23"/>
        <end position="43"/>
    </location>
</feature>
<keyword evidence="1" id="KW-0472">Membrane</keyword>
<dbReference type="EMBL" id="HE616744">
    <property type="protein sequence ID" value="CCE91230.1"/>
    <property type="molecule type" value="Genomic_DNA"/>
</dbReference>
<evidence type="ECO:0000313" key="2">
    <source>
        <dbReference type="EMBL" id="CCE91230.1"/>
    </source>
</evidence>
<sequence>MAFFYDNPVIEFFHKVVRKPSTILMWLFTSVIVGSTAYLIVFLPGPSSTDHDTDKDPDEPR</sequence>
<name>G8ZRT8_TORDE</name>
<gene>
    <name evidence="2" type="primary">TDEL0C03410</name>
    <name evidence="2" type="ORF">TDEL_0C03410</name>
</gene>
<dbReference type="Proteomes" id="UP000005627">
    <property type="component" value="Chromosome 3"/>
</dbReference>
<dbReference type="KEGG" id="tdl:TDEL_0C03410"/>
<dbReference type="GeneID" id="11500565"/>
<dbReference type="RefSeq" id="XP_003680441.1">
    <property type="nucleotide sequence ID" value="XM_003680393.1"/>
</dbReference>
<dbReference type="InParanoid" id="G8ZRT8"/>